<reference evidence="1 2" key="1">
    <citation type="submission" date="2017-07" db="EMBL/GenBank/DDBJ databases">
        <title>Isolation and whole genome analysis of endospore-forming bacteria from heroin.</title>
        <authorList>
            <person name="Kalinowski J."/>
            <person name="Ahrens B."/>
            <person name="Al-Dilaimi A."/>
            <person name="Winkler A."/>
            <person name="Wibberg D."/>
            <person name="Schleenbecker U."/>
            <person name="Ruckert C."/>
            <person name="Wolfel R."/>
            <person name="Grass G."/>
        </authorList>
    </citation>
    <scope>NUCLEOTIDE SEQUENCE [LARGE SCALE GENOMIC DNA]</scope>
    <source>
        <strain evidence="1 2">7539</strain>
    </source>
</reference>
<sequence length="88" mass="9537">MAMTFILVKPAKVGGVIYGLSKARKVKTGGKGTVKPNYVPKDSSGKKLGLPKNIDGKLVKCTTHKPDSMNLHNQIGIKKGQRRIYSNT</sequence>
<dbReference type="Proteomes" id="UP000216207">
    <property type="component" value="Unassembled WGS sequence"/>
</dbReference>
<accession>A0A268NVS5</accession>
<dbReference type="AlphaFoldDB" id="A0A268NVS5"/>
<gene>
    <name evidence="1" type="ORF">CHH72_18020</name>
</gene>
<organism evidence="1 2">
    <name type="scientific">Shouchella clausii</name>
    <name type="common">Alkalihalobacillus clausii</name>
    <dbReference type="NCBI Taxonomy" id="79880"/>
    <lineage>
        <taxon>Bacteria</taxon>
        <taxon>Bacillati</taxon>
        <taxon>Bacillota</taxon>
        <taxon>Bacilli</taxon>
        <taxon>Bacillales</taxon>
        <taxon>Bacillaceae</taxon>
        <taxon>Shouchella</taxon>
    </lineage>
</organism>
<dbReference type="EMBL" id="NPCC01000033">
    <property type="protein sequence ID" value="PAE87613.1"/>
    <property type="molecule type" value="Genomic_DNA"/>
</dbReference>
<evidence type="ECO:0000313" key="2">
    <source>
        <dbReference type="Proteomes" id="UP000216207"/>
    </source>
</evidence>
<proteinExistence type="predicted"/>
<protein>
    <submittedName>
        <fullName evidence="1">Uncharacterized protein</fullName>
    </submittedName>
</protein>
<evidence type="ECO:0000313" key="1">
    <source>
        <dbReference type="EMBL" id="PAE87613.1"/>
    </source>
</evidence>
<comment type="caution">
    <text evidence="1">The sequence shown here is derived from an EMBL/GenBank/DDBJ whole genome shotgun (WGS) entry which is preliminary data.</text>
</comment>
<name>A0A268NVS5_SHOCL</name>